<evidence type="ECO:0000313" key="6">
    <source>
        <dbReference type="EMBL" id="MFC0686891.1"/>
    </source>
</evidence>
<dbReference type="Pfam" id="PF08479">
    <property type="entry name" value="POTRA_2"/>
    <property type="match status" value="1"/>
</dbReference>
<dbReference type="PANTHER" id="PTHR34597:SF6">
    <property type="entry name" value="BLR6126 PROTEIN"/>
    <property type="match status" value="1"/>
</dbReference>
<dbReference type="InterPro" id="IPR051544">
    <property type="entry name" value="TPS_OM_transporter"/>
</dbReference>
<keyword evidence="2" id="KW-0812">Transmembrane</keyword>
<dbReference type="Pfam" id="PF03865">
    <property type="entry name" value="ShlB"/>
    <property type="match status" value="1"/>
</dbReference>
<dbReference type="Gene3D" id="3.10.20.310">
    <property type="entry name" value="membrane protein fhac"/>
    <property type="match status" value="1"/>
</dbReference>
<keyword evidence="7" id="KW-1185">Reference proteome</keyword>
<dbReference type="RefSeq" id="WP_267223703.1">
    <property type="nucleotide sequence ID" value="NZ_JAPCWC010000026.1"/>
</dbReference>
<feature type="domain" description="Haemolysin activator HlyB C-terminal" evidence="4">
    <location>
        <begin position="261"/>
        <end position="509"/>
    </location>
</feature>
<proteinExistence type="predicted"/>
<evidence type="ECO:0000256" key="3">
    <source>
        <dbReference type="ARBA" id="ARBA00023237"/>
    </source>
</evidence>
<protein>
    <submittedName>
        <fullName evidence="6">ShlB/FhaC/HecB family hemolysin secretion/activation protein</fullName>
    </submittedName>
</protein>
<evidence type="ECO:0000256" key="1">
    <source>
        <dbReference type="ARBA" id="ARBA00022452"/>
    </source>
</evidence>
<sequence length="594" mass="62880">MTVETIPILLPACRLDTRAGSPARPGMGRRVLVAVTLLMAMLMVPLSRPARAQIADQANPVPTIDRDRIDRAVPVLPRPAQGDPVPAPPTVAPAIVPPAGLTAEGPGAEGPLSAAVLTGVRFDGSTLAEATLAASVRPWIGKPLDKEVLQGIANAVTAAYARSDIAFYAVSIPPQAPTGGVLLVRAVEGRVVDYALGHRTPSTPTRLIDRRMKRLMKEMPTRRSTLERTLSLLRDIPGQRVEAKLRRTARPGELALDLEVKRKQIELGVNLNNGGVVNVTSGVQAQVTVAANGLLREADVTRASAYLSFQPAHYQFYTLSHATPLGSDGTTLGVSGAYVRTRTRTSDILGEARQLGIALSHPVIRSYRRNLTVQASLDGANSSNYYLDTAFGQFRTRALRLGASWSAIGKTGGYAVSATISQGLDALGARPLAGYSQADFRKANAQTTFVKQVGAKVSLQATLRGQYTRDRLATTERFSLGGEGAGLAYRTGIVTADKAVAGQVQVAWQLIGGAQGKRALTAFVYGDGVLAHSFARPTYGLKAADYSLATAGGGVRVSPLPGWIVEAQVAAPVKSISPNYSKKARFLFSLARSL</sequence>
<organism evidence="6 7">
    <name type="scientific">Novosphingobium clariflavum</name>
    <dbReference type="NCBI Taxonomy" id="2029884"/>
    <lineage>
        <taxon>Bacteria</taxon>
        <taxon>Pseudomonadati</taxon>
        <taxon>Pseudomonadota</taxon>
        <taxon>Alphaproteobacteria</taxon>
        <taxon>Sphingomonadales</taxon>
        <taxon>Sphingomonadaceae</taxon>
        <taxon>Novosphingobium</taxon>
    </lineage>
</organism>
<dbReference type="Proteomes" id="UP001589858">
    <property type="component" value="Unassembled WGS sequence"/>
</dbReference>
<dbReference type="InterPro" id="IPR005565">
    <property type="entry name" value="Hemolysn_activator_HlyB_C"/>
</dbReference>
<name>A0ABV6SCC6_9SPHN</name>
<feature type="domain" description="Polypeptide-transport-associated ShlB-type" evidence="5">
    <location>
        <begin position="117"/>
        <end position="189"/>
    </location>
</feature>
<dbReference type="InterPro" id="IPR013686">
    <property type="entry name" value="Polypept-transport_assoc_ShlB"/>
</dbReference>
<dbReference type="PANTHER" id="PTHR34597">
    <property type="entry name" value="SLR1661 PROTEIN"/>
    <property type="match status" value="1"/>
</dbReference>
<keyword evidence="1" id="KW-1134">Transmembrane beta strand</keyword>
<reference evidence="6 7" key="1">
    <citation type="submission" date="2024-09" db="EMBL/GenBank/DDBJ databases">
        <authorList>
            <person name="Sun Q."/>
            <person name="Mori K."/>
        </authorList>
    </citation>
    <scope>NUCLEOTIDE SEQUENCE [LARGE SCALE GENOMIC DNA]</scope>
    <source>
        <strain evidence="6 7">CICC 11035S</strain>
    </source>
</reference>
<accession>A0ABV6SCC6</accession>
<evidence type="ECO:0000313" key="7">
    <source>
        <dbReference type="Proteomes" id="UP001589858"/>
    </source>
</evidence>
<evidence type="ECO:0000259" key="4">
    <source>
        <dbReference type="Pfam" id="PF03865"/>
    </source>
</evidence>
<gene>
    <name evidence="6" type="ORF">ACFFF8_20100</name>
</gene>
<evidence type="ECO:0000259" key="5">
    <source>
        <dbReference type="Pfam" id="PF08479"/>
    </source>
</evidence>
<dbReference type="PROSITE" id="PS50096">
    <property type="entry name" value="IQ"/>
    <property type="match status" value="1"/>
</dbReference>
<keyword evidence="1" id="KW-0472">Membrane</keyword>
<keyword evidence="3" id="KW-0998">Cell outer membrane</keyword>
<evidence type="ECO:0000256" key="2">
    <source>
        <dbReference type="ARBA" id="ARBA00022692"/>
    </source>
</evidence>
<dbReference type="EMBL" id="JBHLTM010000077">
    <property type="protein sequence ID" value="MFC0686891.1"/>
    <property type="molecule type" value="Genomic_DNA"/>
</dbReference>
<comment type="caution">
    <text evidence="6">The sequence shown here is derived from an EMBL/GenBank/DDBJ whole genome shotgun (WGS) entry which is preliminary data.</text>
</comment>
<dbReference type="Gene3D" id="2.40.160.50">
    <property type="entry name" value="membrane protein fhac: a member of the omp85/tpsb transporter family"/>
    <property type="match status" value="1"/>
</dbReference>